<dbReference type="GO" id="GO:0051321">
    <property type="term" value="P:meiotic cell cycle"/>
    <property type="evidence" value="ECO:0007669"/>
    <property type="project" value="TreeGrafter"/>
</dbReference>
<dbReference type="GO" id="GO:0007020">
    <property type="term" value="P:microtubule nucleation"/>
    <property type="evidence" value="ECO:0007669"/>
    <property type="project" value="InterPro"/>
</dbReference>
<comment type="similarity">
    <text evidence="1 5">Belongs to the TUBGCP family.</text>
</comment>
<evidence type="ECO:0000259" key="7">
    <source>
        <dbReference type="Pfam" id="PF17681"/>
    </source>
</evidence>
<dbReference type="STRING" id="1764295.A0A5B8MSD6"/>
<evidence type="ECO:0000259" key="6">
    <source>
        <dbReference type="Pfam" id="PF04130"/>
    </source>
</evidence>
<keyword evidence="2 5" id="KW-0963">Cytoplasm</keyword>
<dbReference type="PANTHER" id="PTHR19302:SF33">
    <property type="entry name" value="GAMMA-TUBULIN COMPLEX COMPONENT 5"/>
    <property type="match status" value="1"/>
</dbReference>
<keyword evidence="3 5" id="KW-0493">Microtubule</keyword>
<dbReference type="Proteomes" id="UP000316726">
    <property type="component" value="Chromosome 10"/>
</dbReference>
<sequence length="959" mass="106422">MASSSVSALSGTLSSLGAEVRQRRIQLLSALVEKTTGFRREEKVENENFDIALEFALYNCDHHSFLDVDPQTVEELYATLEKRLELNACLIKQKKLVEAKERLLKADVVDGAAEGGPLVRDANHRILSLLYWLSGNPVNASTPEDSPSEVVATQGRAEAKAEVSASLEAGERWSVQDEIDLCESSSSLSDWSDDDDGTWEQGDQFAEEEGGRELSKDLSRPGGVTATTQALGCAHRGIEDPEVLVDVRLAAEASERYTIRQYLLMLQGRVDWVAVGDPLSELGGEDHAHLKRSTREAVCELAGRVSDLKAEISGHEGEGGLAVPTLSAFIASVSAQMDKYFSWLLGMEKHVLSGEAITLLEFAHELDSQIHVVKHLEYVLKEVTSSLDKPMRSQKACVVAANVLSKLQDLWFRSDLDVSLDGSFDFNKVLYTVFKSTAQPYLRQLSTYLTEGRVSDPAGEFFVRVSSGVKVASASFWREGHKIRREKESDRAAVPSFLLAQAETILLSGKALNVLDQLEASLKKGKERWHEKRGLAIPLLEEVSLACNIASKGGAASYSGGQDRPRDAPSSRRMIEEFREAYRVPEIPAGSTSPNSILGALPDEMESLGPSKELLGELHAALFGRRLSTKYELRTSREESHKGAEEDEVLSGLCPPQELLQLQLLGPVQEHCQAIEQRLMQSLREDYRLLDELDLLKDVFLGSADVMGDSMKAAFDKMASGDPDLDFFPIEEAPTPVRSTVGPGPDILESMRLRVADSQGEEKVTNRWSQSLAIDYDAHWPLNLFVDEDAVSHYNQIFHTVSMILRAKHHLRKVWGQGDAFFRHELSHFASALHQYIYQVLASDWEEACRGLSTERTLSGLRRAHDTFLSKALAKCLVERRTVLKCLGIALEFCQCHEPRHRGDSTEQTLARLREEFLDSVKFLLTVLGSKVRLGHGAVHLSQLLRGIEGLNAYYKIAR</sequence>
<dbReference type="InterPro" id="IPR042241">
    <property type="entry name" value="GCP_C_sf"/>
</dbReference>
<dbReference type="GO" id="GO:0051225">
    <property type="term" value="P:spindle assembly"/>
    <property type="evidence" value="ECO:0007669"/>
    <property type="project" value="TreeGrafter"/>
</dbReference>
<reference evidence="8 9" key="1">
    <citation type="submission" date="2018-07" db="EMBL/GenBank/DDBJ databases">
        <title>The complete nuclear genome of the prasinophyte Chloropicon primus (CCMP1205).</title>
        <authorList>
            <person name="Pombert J.-F."/>
            <person name="Otis C."/>
            <person name="Turmel M."/>
            <person name="Lemieux C."/>
        </authorList>
    </citation>
    <scope>NUCLEOTIDE SEQUENCE [LARGE SCALE GENOMIC DNA]</scope>
    <source>
        <strain evidence="8 9">CCMP1205</strain>
    </source>
</reference>
<proteinExistence type="inferred from homology"/>
<dbReference type="GO" id="GO:0000922">
    <property type="term" value="C:spindle pole"/>
    <property type="evidence" value="ECO:0007669"/>
    <property type="project" value="InterPro"/>
</dbReference>
<name>A0A5B8MSD6_9CHLO</name>
<evidence type="ECO:0000256" key="2">
    <source>
        <dbReference type="ARBA" id="ARBA00022490"/>
    </source>
</evidence>
<dbReference type="Pfam" id="PF04130">
    <property type="entry name" value="GCP_C_terminal"/>
    <property type="match status" value="1"/>
</dbReference>
<dbReference type="GO" id="GO:0000278">
    <property type="term" value="P:mitotic cell cycle"/>
    <property type="evidence" value="ECO:0007669"/>
    <property type="project" value="TreeGrafter"/>
</dbReference>
<dbReference type="AlphaFoldDB" id="A0A5B8MSD6"/>
<gene>
    <name evidence="8" type="ORF">A3770_10p60470</name>
</gene>
<dbReference type="InterPro" id="IPR007259">
    <property type="entry name" value="GCP"/>
</dbReference>
<dbReference type="InterPro" id="IPR041470">
    <property type="entry name" value="GCP_N"/>
</dbReference>
<dbReference type="GO" id="GO:0005874">
    <property type="term" value="C:microtubule"/>
    <property type="evidence" value="ECO:0007669"/>
    <property type="project" value="UniProtKB-KW"/>
</dbReference>
<accession>A0A5B8MSD6</accession>
<comment type="subcellular location">
    <subcellularLocation>
        <location evidence="5">Cytoplasm</location>
        <location evidence="5">Cytoskeleton</location>
        <location evidence="5">Microtubule organizing center</location>
    </subcellularLocation>
</comment>
<comment type="function">
    <text evidence="5">Component of the gamma-tubulin ring complex (gTuRC) which mediates microtubule nucleation.</text>
</comment>
<evidence type="ECO:0000313" key="8">
    <source>
        <dbReference type="EMBL" id="QDZ23529.1"/>
    </source>
</evidence>
<keyword evidence="4 5" id="KW-0206">Cytoskeleton</keyword>
<dbReference type="GO" id="GO:0043015">
    <property type="term" value="F:gamma-tubulin binding"/>
    <property type="evidence" value="ECO:0007669"/>
    <property type="project" value="InterPro"/>
</dbReference>
<dbReference type="PANTHER" id="PTHR19302">
    <property type="entry name" value="GAMMA TUBULIN COMPLEX PROTEIN"/>
    <property type="match status" value="1"/>
</dbReference>
<evidence type="ECO:0000256" key="1">
    <source>
        <dbReference type="ARBA" id="ARBA00010337"/>
    </source>
</evidence>
<dbReference type="GO" id="GO:0031122">
    <property type="term" value="P:cytoplasmic microtubule organization"/>
    <property type="evidence" value="ECO:0007669"/>
    <property type="project" value="TreeGrafter"/>
</dbReference>
<dbReference type="Gene3D" id="1.20.120.1900">
    <property type="entry name" value="Gamma-tubulin complex, C-terminal domain"/>
    <property type="match status" value="1"/>
</dbReference>
<dbReference type="EMBL" id="CP031043">
    <property type="protein sequence ID" value="QDZ23529.1"/>
    <property type="molecule type" value="Genomic_DNA"/>
</dbReference>
<evidence type="ECO:0000256" key="5">
    <source>
        <dbReference type="RuleBase" id="RU363050"/>
    </source>
</evidence>
<dbReference type="Pfam" id="PF17681">
    <property type="entry name" value="GCP_N_terminal"/>
    <property type="match status" value="1"/>
</dbReference>
<dbReference type="GO" id="GO:0051011">
    <property type="term" value="F:microtubule minus-end binding"/>
    <property type="evidence" value="ECO:0007669"/>
    <property type="project" value="TreeGrafter"/>
</dbReference>
<evidence type="ECO:0000256" key="4">
    <source>
        <dbReference type="ARBA" id="ARBA00023212"/>
    </source>
</evidence>
<dbReference type="OrthoDB" id="66546at2759"/>
<evidence type="ECO:0000313" key="9">
    <source>
        <dbReference type="Proteomes" id="UP000316726"/>
    </source>
</evidence>
<dbReference type="InterPro" id="IPR059169">
    <property type="entry name" value="GCP5_N_ext"/>
</dbReference>
<feature type="domain" description="Gamma tubulin complex component protein N-terminal" evidence="7">
    <location>
        <begin position="297"/>
        <end position="531"/>
    </location>
</feature>
<evidence type="ECO:0000256" key="3">
    <source>
        <dbReference type="ARBA" id="ARBA00022701"/>
    </source>
</evidence>
<dbReference type="GO" id="GO:0000930">
    <property type="term" value="C:gamma-tubulin complex"/>
    <property type="evidence" value="ECO:0007669"/>
    <property type="project" value="TreeGrafter"/>
</dbReference>
<keyword evidence="9" id="KW-1185">Reference proteome</keyword>
<dbReference type="CDD" id="cd22572">
    <property type="entry name" value="GCP5_NTD"/>
    <property type="match status" value="1"/>
</dbReference>
<feature type="domain" description="Gamma tubulin complex component C-terminal" evidence="6">
    <location>
        <begin position="745"/>
        <end position="955"/>
    </location>
</feature>
<dbReference type="InterPro" id="IPR040457">
    <property type="entry name" value="GCP_C"/>
</dbReference>
<organism evidence="8 9">
    <name type="scientific">Chloropicon primus</name>
    <dbReference type="NCBI Taxonomy" id="1764295"/>
    <lineage>
        <taxon>Eukaryota</taxon>
        <taxon>Viridiplantae</taxon>
        <taxon>Chlorophyta</taxon>
        <taxon>Chloropicophyceae</taxon>
        <taxon>Chloropicales</taxon>
        <taxon>Chloropicaceae</taxon>
        <taxon>Chloropicon</taxon>
    </lineage>
</organism>
<protein>
    <recommendedName>
        <fullName evidence="5">Gamma-tubulin complex component</fullName>
    </recommendedName>
</protein>